<dbReference type="NCBIfam" id="TIGR01017">
    <property type="entry name" value="rpsD_bact"/>
    <property type="match status" value="1"/>
</dbReference>
<evidence type="ECO:0000259" key="9">
    <source>
        <dbReference type="SMART" id="SM00363"/>
    </source>
</evidence>
<dbReference type="HAMAP" id="MF_01306_B">
    <property type="entry name" value="Ribosomal_uS4_B"/>
    <property type="match status" value="1"/>
</dbReference>
<dbReference type="SMART" id="SM00363">
    <property type="entry name" value="S4"/>
    <property type="match status" value="1"/>
</dbReference>
<dbReference type="InterPro" id="IPR005709">
    <property type="entry name" value="Ribosomal_uS4_bac-type"/>
</dbReference>
<sequence length="204" mass="23619">MSKRIEAKYKIDRRLGVNLWGRAKSPINKREYGPGQHGQRRRKPSDFGTQLMAKQKLKGYYANISEKQFHKYYVEAVRRKGDTGENLVGLLEHRLDAVVYRMKFVPTPFAARQFVNHGHILVNGKRVTISSYMVKEGDVVEVREKSRQIPMVIEAGESGERDIPDYLEVDHKALRGTFLRTPKLADIPYPVQMEPNLVVEFYSR</sequence>
<dbReference type="Gene3D" id="3.10.290.10">
    <property type="entry name" value="RNA-binding S4 domain"/>
    <property type="match status" value="1"/>
</dbReference>
<dbReference type="FunFam" id="3.10.290.10:FF:000001">
    <property type="entry name" value="30S ribosomal protein S4"/>
    <property type="match status" value="1"/>
</dbReference>
<dbReference type="GO" id="GO:0042274">
    <property type="term" value="P:ribosomal small subunit biogenesis"/>
    <property type="evidence" value="ECO:0007669"/>
    <property type="project" value="TreeGrafter"/>
</dbReference>
<dbReference type="OrthoDB" id="9803672at2"/>
<evidence type="ECO:0000259" key="10">
    <source>
        <dbReference type="SMART" id="SM01390"/>
    </source>
</evidence>
<evidence type="ECO:0000256" key="8">
    <source>
        <dbReference type="RuleBase" id="RU003699"/>
    </source>
</evidence>
<dbReference type="InterPro" id="IPR018079">
    <property type="entry name" value="Ribosomal_uS4_CS"/>
</dbReference>
<evidence type="ECO:0000256" key="3">
    <source>
        <dbReference type="ARBA" id="ARBA00022884"/>
    </source>
</evidence>
<feature type="domain" description="Small ribosomal subunit protein uS4 N-terminal" evidence="10">
    <location>
        <begin position="3"/>
        <end position="92"/>
    </location>
</feature>
<dbReference type="GO" id="GO:0006412">
    <property type="term" value="P:translation"/>
    <property type="evidence" value="ECO:0007669"/>
    <property type="project" value="UniProtKB-UniRule"/>
</dbReference>
<keyword evidence="3 7" id="KW-0694">RNA-binding</keyword>
<comment type="function">
    <text evidence="7">With S5 and S12 plays an important role in translational accuracy.</text>
</comment>
<dbReference type="Pfam" id="PF01479">
    <property type="entry name" value="S4"/>
    <property type="match status" value="1"/>
</dbReference>
<dbReference type="Gene3D" id="1.10.1050.10">
    <property type="entry name" value="Ribosomal Protein S4 Delta 41, Chain A, domain 1"/>
    <property type="match status" value="1"/>
</dbReference>
<dbReference type="InterPro" id="IPR036986">
    <property type="entry name" value="S4_RNA-bd_sf"/>
</dbReference>
<protein>
    <recommendedName>
        <fullName evidence="6 7">Small ribosomal subunit protein uS4</fullName>
    </recommendedName>
</protein>
<evidence type="ECO:0000256" key="6">
    <source>
        <dbReference type="ARBA" id="ARBA00035254"/>
    </source>
</evidence>
<organism evidence="11 12">
    <name type="scientific">Caenispirillum bisanense</name>
    <dbReference type="NCBI Taxonomy" id="414052"/>
    <lineage>
        <taxon>Bacteria</taxon>
        <taxon>Pseudomonadati</taxon>
        <taxon>Pseudomonadota</taxon>
        <taxon>Alphaproteobacteria</taxon>
        <taxon>Rhodospirillales</taxon>
        <taxon>Novispirillaceae</taxon>
        <taxon>Caenispirillum</taxon>
    </lineage>
</organism>
<dbReference type="PANTHER" id="PTHR11831:SF4">
    <property type="entry name" value="SMALL RIBOSOMAL SUBUNIT PROTEIN US4M"/>
    <property type="match status" value="1"/>
</dbReference>
<dbReference type="CDD" id="cd00165">
    <property type="entry name" value="S4"/>
    <property type="match status" value="1"/>
</dbReference>
<comment type="similarity">
    <text evidence="1 7 8">Belongs to the universal ribosomal protein uS4 family.</text>
</comment>
<evidence type="ECO:0000313" key="12">
    <source>
        <dbReference type="Proteomes" id="UP000219621"/>
    </source>
</evidence>
<gene>
    <name evidence="7" type="primary">rpsD</name>
    <name evidence="11" type="ORF">SAMN05421508_11762</name>
</gene>
<dbReference type="InterPro" id="IPR001912">
    <property type="entry name" value="Ribosomal_uS4_N"/>
</dbReference>
<keyword evidence="2 7" id="KW-0699">rRNA-binding</keyword>
<dbReference type="PROSITE" id="PS50889">
    <property type="entry name" value="S4"/>
    <property type="match status" value="1"/>
</dbReference>
<comment type="subunit">
    <text evidence="7">Part of the 30S ribosomal subunit. Contacts protein S5. The interaction surface between S4 and S5 is involved in control of translational fidelity.</text>
</comment>
<dbReference type="InterPro" id="IPR002942">
    <property type="entry name" value="S4_RNA-bd"/>
</dbReference>
<evidence type="ECO:0000256" key="5">
    <source>
        <dbReference type="ARBA" id="ARBA00023274"/>
    </source>
</evidence>
<keyword evidence="4 7" id="KW-0689">Ribosomal protein</keyword>
<proteinExistence type="inferred from homology"/>
<dbReference type="AlphaFoldDB" id="A0A286H0L1"/>
<dbReference type="SMART" id="SM01390">
    <property type="entry name" value="Ribosomal_S4"/>
    <property type="match status" value="1"/>
</dbReference>
<dbReference type="GO" id="GO:0003735">
    <property type="term" value="F:structural constituent of ribosome"/>
    <property type="evidence" value="ECO:0007669"/>
    <property type="project" value="InterPro"/>
</dbReference>
<dbReference type="NCBIfam" id="NF003717">
    <property type="entry name" value="PRK05327.1"/>
    <property type="match status" value="1"/>
</dbReference>
<reference evidence="12" key="1">
    <citation type="submission" date="2017-09" db="EMBL/GenBank/DDBJ databases">
        <authorList>
            <person name="Varghese N."/>
            <person name="Submissions S."/>
        </authorList>
    </citation>
    <scope>NUCLEOTIDE SEQUENCE [LARGE SCALE GENOMIC DNA]</scope>
    <source>
        <strain evidence="12">USBA 140</strain>
    </source>
</reference>
<evidence type="ECO:0000256" key="2">
    <source>
        <dbReference type="ARBA" id="ARBA00022730"/>
    </source>
</evidence>
<name>A0A286H0L1_9PROT</name>
<keyword evidence="5 7" id="KW-0687">Ribonucleoprotein</keyword>
<dbReference type="GO" id="GO:0015935">
    <property type="term" value="C:small ribosomal subunit"/>
    <property type="evidence" value="ECO:0007669"/>
    <property type="project" value="InterPro"/>
</dbReference>
<feature type="domain" description="RNA-binding S4" evidence="9">
    <location>
        <begin position="93"/>
        <end position="157"/>
    </location>
</feature>
<evidence type="ECO:0000256" key="1">
    <source>
        <dbReference type="ARBA" id="ARBA00007465"/>
    </source>
</evidence>
<evidence type="ECO:0000313" key="11">
    <source>
        <dbReference type="EMBL" id="SOE01330.1"/>
    </source>
</evidence>
<evidence type="ECO:0000256" key="4">
    <source>
        <dbReference type="ARBA" id="ARBA00022980"/>
    </source>
</evidence>
<dbReference type="RefSeq" id="WP_097281607.1">
    <property type="nucleotide sequence ID" value="NZ_OCNJ01000017.1"/>
</dbReference>
<comment type="function">
    <text evidence="7">One of the primary rRNA binding proteins, it binds directly to 16S rRNA where it nucleates assembly of the body of the 30S subunit.</text>
</comment>
<dbReference type="InterPro" id="IPR022801">
    <property type="entry name" value="Ribosomal_uS4"/>
</dbReference>
<dbReference type="GO" id="GO:0019843">
    <property type="term" value="F:rRNA binding"/>
    <property type="evidence" value="ECO:0007669"/>
    <property type="project" value="UniProtKB-UniRule"/>
</dbReference>
<dbReference type="SUPFAM" id="SSF55174">
    <property type="entry name" value="Alpha-L RNA-binding motif"/>
    <property type="match status" value="1"/>
</dbReference>
<keyword evidence="12" id="KW-1185">Reference proteome</keyword>
<dbReference type="PANTHER" id="PTHR11831">
    <property type="entry name" value="30S 40S RIBOSOMAL PROTEIN"/>
    <property type="match status" value="1"/>
</dbReference>
<evidence type="ECO:0000256" key="7">
    <source>
        <dbReference type="HAMAP-Rule" id="MF_01306"/>
    </source>
</evidence>
<dbReference type="PROSITE" id="PS00632">
    <property type="entry name" value="RIBOSOMAL_S4"/>
    <property type="match status" value="1"/>
</dbReference>
<accession>A0A286H0L1</accession>
<dbReference type="EMBL" id="OCNJ01000017">
    <property type="protein sequence ID" value="SOE01330.1"/>
    <property type="molecule type" value="Genomic_DNA"/>
</dbReference>
<dbReference type="Pfam" id="PF00163">
    <property type="entry name" value="Ribosomal_S4"/>
    <property type="match status" value="1"/>
</dbReference>
<dbReference type="Proteomes" id="UP000219621">
    <property type="component" value="Unassembled WGS sequence"/>
</dbReference>